<sequence length="220" mass="25684">MCDFDSPYAFQQCGHTFCHSCLTAYFDTYFDATMSFTSFKLTCPIQECNEVCLIRDIVSILGFERMARLAMIAFQIYIRRNDNNLVQCMGIDCKQVYRPSKYSTMYFCDQCIKVYCTSCEVEYHTGMTCEHYKRLHEEKNEDAILEYNLGKLSYKPCPKCRTPIDKFTGCNAVKCTICNIQFCWRCLTTDETDIHEHFTNPSSSCYNKMLDGDVNDMEFI</sequence>
<dbReference type="InterPro" id="IPR017907">
    <property type="entry name" value="Znf_RING_CS"/>
</dbReference>
<dbReference type="Pfam" id="PF22191">
    <property type="entry name" value="IBR_1"/>
    <property type="match status" value="1"/>
</dbReference>
<evidence type="ECO:0000313" key="11">
    <source>
        <dbReference type="Proteomes" id="UP000663844"/>
    </source>
</evidence>
<dbReference type="SMART" id="SM00647">
    <property type="entry name" value="IBR"/>
    <property type="match status" value="2"/>
</dbReference>
<dbReference type="InterPro" id="IPR044066">
    <property type="entry name" value="TRIAD_supradom"/>
</dbReference>
<keyword evidence="6" id="KW-0863">Zinc-finger</keyword>
<comment type="catalytic activity">
    <reaction evidence="1">
        <text>[E2 ubiquitin-conjugating enzyme]-S-ubiquitinyl-L-cysteine + [acceptor protein]-L-lysine = [E2 ubiquitin-conjugating enzyme]-L-cysteine + [acceptor protein]-N(6)-ubiquitinyl-L-lysine.</text>
        <dbReference type="EC" id="2.3.2.31"/>
    </reaction>
</comment>
<evidence type="ECO:0000256" key="8">
    <source>
        <dbReference type="ARBA" id="ARBA00022833"/>
    </source>
</evidence>
<dbReference type="EC" id="2.3.2.31" evidence="2"/>
<evidence type="ECO:0000256" key="2">
    <source>
        <dbReference type="ARBA" id="ARBA00012251"/>
    </source>
</evidence>
<keyword evidence="5" id="KW-0677">Repeat</keyword>
<gene>
    <name evidence="10" type="ORF">OXD698_LOCUS46523</name>
</gene>
<name>A0A820ILZ2_9BILA</name>
<evidence type="ECO:0000313" key="10">
    <source>
        <dbReference type="EMBL" id="CAF4308994.1"/>
    </source>
</evidence>
<dbReference type="PROSITE" id="PS00518">
    <property type="entry name" value="ZF_RING_1"/>
    <property type="match status" value="1"/>
</dbReference>
<comment type="caution">
    <text evidence="10">The sequence shown here is derived from an EMBL/GenBank/DDBJ whole genome shotgun (WGS) entry which is preliminary data.</text>
</comment>
<keyword evidence="8" id="KW-0862">Zinc</keyword>
<proteinExistence type="predicted"/>
<keyword evidence="7" id="KW-0833">Ubl conjugation pathway</keyword>
<dbReference type="InterPro" id="IPR031127">
    <property type="entry name" value="E3_UB_ligase_RBR"/>
</dbReference>
<dbReference type="InterPro" id="IPR013083">
    <property type="entry name" value="Znf_RING/FYVE/PHD"/>
</dbReference>
<keyword evidence="3" id="KW-0808">Transferase</keyword>
<dbReference type="Gene3D" id="3.30.40.10">
    <property type="entry name" value="Zinc/RING finger domain, C3HC4 (zinc finger)"/>
    <property type="match status" value="1"/>
</dbReference>
<evidence type="ECO:0000256" key="7">
    <source>
        <dbReference type="ARBA" id="ARBA00022786"/>
    </source>
</evidence>
<keyword evidence="4" id="KW-0479">Metal-binding</keyword>
<accession>A0A820ILZ2</accession>
<dbReference type="Gene3D" id="1.20.120.1750">
    <property type="match status" value="1"/>
</dbReference>
<evidence type="ECO:0000256" key="3">
    <source>
        <dbReference type="ARBA" id="ARBA00022679"/>
    </source>
</evidence>
<evidence type="ECO:0000256" key="6">
    <source>
        <dbReference type="ARBA" id="ARBA00022771"/>
    </source>
</evidence>
<evidence type="ECO:0000256" key="5">
    <source>
        <dbReference type="ARBA" id="ARBA00022737"/>
    </source>
</evidence>
<evidence type="ECO:0000259" key="9">
    <source>
        <dbReference type="PROSITE" id="PS51873"/>
    </source>
</evidence>
<dbReference type="InterPro" id="IPR002867">
    <property type="entry name" value="IBR_dom"/>
</dbReference>
<dbReference type="PANTHER" id="PTHR11685">
    <property type="entry name" value="RBR FAMILY RING FINGER AND IBR DOMAIN-CONTAINING"/>
    <property type="match status" value="1"/>
</dbReference>
<dbReference type="SUPFAM" id="SSF57850">
    <property type="entry name" value="RING/U-box"/>
    <property type="match status" value="2"/>
</dbReference>
<evidence type="ECO:0000256" key="4">
    <source>
        <dbReference type="ARBA" id="ARBA00022723"/>
    </source>
</evidence>
<dbReference type="CDD" id="cd20335">
    <property type="entry name" value="BRcat_RBR"/>
    <property type="match status" value="1"/>
</dbReference>
<dbReference type="GO" id="GO:0061630">
    <property type="term" value="F:ubiquitin protein ligase activity"/>
    <property type="evidence" value="ECO:0007669"/>
    <property type="project" value="UniProtKB-EC"/>
</dbReference>
<evidence type="ECO:0000256" key="1">
    <source>
        <dbReference type="ARBA" id="ARBA00001798"/>
    </source>
</evidence>
<dbReference type="AlphaFoldDB" id="A0A820ILZ2"/>
<dbReference type="Pfam" id="PF01485">
    <property type="entry name" value="IBR"/>
    <property type="match status" value="1"/>
</dbReference>
<organism evidence="10 11">
    <name type="scientific">Adineta steineri</name>
    <dbReference type="NCBI Taxonomy" id="433720"/>
    <lineage>
        <taxon>Eukaryota</taxon>
        <taxon>Metazoa</taxon>
        <taxon>Spiralia</taxon>
        <taxon>Gnathifera</taxon>
        <taxon>Rotifera</taxon>
        <taxon>Eurotatoria</taxon>
        <taxon>Bdelloidea</taxon>
        <taxon>Adinetida</taxon>
        <taxon>Adinetidae</taxon>
        <taxon>Adineta</taxon>
    </lineage>
</organism>
<reference evidence="10" key="1">
    <citation type="submission" date="2021-02" db="EMBL/GenBank/DDBJ databases">
        <authorList>
            <person name="Nowell W R."/>
        </authorList>
    </citation>
    <scope>NUCLEOTIDE SEQUENCE</scope>
</reference>
<dbReference type="GO" id="GO:0016567">
    <property type="term" value="P:protein ubiquitination"/>
    <property type="evidence" value="ECO:0007669"/>
    <property type="project" value="InterPro"/>
</dbReference>
<dbReference type="EMBL" id="CAJOAZ010016827">
    <property type="protein sequence ID" value="CAF4308994.1"/>
    <property type="molecule type" value="Genomic_DNA"/>
</dbReference>
<protein>
    <recommendedName>
        <fullName evidence="2">RBR-type E3 ubiquitin transferase</fullName>
        <ecNumber evidence="2">2.3.2.31</ecNumber>
    </recommendedName>
</protein>
<dbReference type="PROSITE" id="PS51873">
    <property type="entry name" value="TRIAD"/>
    <property type="match status" value="1"/>
</dbReference>
<feature type="domain" description="RING-type" evidence="9">
    <location>
        <begin position="1"/>
        <end position="209"/>
    </location>
</feature>
<dbReference type="GO" id="GO:0008270">
    <property type="term" value="F:zinc ion binding"/>
    <property type="evidence" value="ECO:0007669"/>
    <property type="project" value="UniProtKB-KW"/>
</dbReference>
<dbReference type="Proteomes" id="UP000663844">
    <property type="component" value="Unassembled WGS sequence"/>
</dbReference>